<dbReference type="PANTHER" id="PTHR46551">
    <property type="entry name" value="SAP DOMAIN-CONTAINING RIBONUCLEOPROTEIN"/>
    <property type="match status" value="1"/>
</dbReference>
<evidence type="ECO:0000256" key="1">
    <source>
        <dbReference type="ARBA" id="ARBA00022553"/>
    </source>
</evidence>
<dbReference type="SUPFAM" id="SSF68906">
    <property type="entry name" value="SAP domain"/>
    <property type="match status" value="1"/>
</dbReference>
<reference evidence="5 6" key="1">
    <citation type="journal article" date="2020" name="Elife">
        <title>Loss of centromere function drives karyotype evolution in closely related Malassezia species.</title>
        <authorList>
            <person name="Sankaranarayanan S.R."/>
            <person name="Ianiri G."/>
            <person name="Coelho M.A."/>
            <person name="Reza M.H."/>
            <person name="Thimmappa B.C."/>
            <person name="Ganguly P."/>
            <person name="Vadnala R.N."/>
            <person name="Sun S."/>
            <person name="Siddharthan R."/>
            <person name="Tellgren-Roth C."/>
            <person name="Dawson T.L."/>
            <person name="Heitman J."/>
            <person name="Sanyal K."/>
        </authorList>
    </citation>
    <scope>NUCLEOTIDE SEQUENCE [LARGE SCALE GENOMIC DNA]</scope>
    <source>
        <strain evidence="5">CBS14141</strain>
    </source>
</reference>
<comment type="similarity">
    <text evidence="2">Belongs to the SAP domain-containing ribonucleoprotein family.</text>
</comment>
<feature type="domain" description="SAP" evidence="4">
    <location>
        <begin position="5"/>
        <end position="39"/>
    </location>
</feature>
<accession>A0ABY8EP66</accession>
<dbReference type="Proteomes" id="UP000818624">
    <property type="component" value="Chromosome 2"/>
</dbReference>
<dbReference type="Gene3D" id="1.10.720.30">
    <property type="entry name" value="SAP domain"/>
    <property type="match status" value="1"/>
</dbReference>
<evidence type="ECO:0000313" key="5">
    <source>
        <dbReference type="EMBL" id="WFD47293.1"/>
    </source>
</evidence>
<evidence type="ECO:0000259" key="4">
    <source>
        <dbReference type="PROSITE" id="PS50800"/>
    </source>
</evidence>
<protein>
    <recommendedName>
        <fullName evidence="4">SAP domain-containing protein</fullName>
    </recommendedName>
</protein>
<dbReference type="Pfam" id="PF02037">
    <property type="entry name" value="SAP"/>
    <property type="match status" value="1"/>
</dbReference>
<dbReference type="InterPro" id="IPR036361">
    <property type="entry name" value="SAP_dom_sf"/>
</dbReference>
<gene>
    <name evidence="5" type="ORF">GLX27_001944</name>
</gene>
<dbReference type="InterPro" id="IPR052240">
    <property type="entry name" value="SAP_domain_ribonucleoprotein"/>
</dbReference>
<evidence type="ECO:0000313" key="6">
    <source>
        <dbReference type="Proteomes" id="UP000818624"/>
    </source>
</evidence>
<organism evidence="5 6">
    <name type="scientific">Malassezia furfur</name>
    <name type="common">Pityriasis versicolor infection agent</name>
    <name type="synonym">Pityrosporum furfur</name>
    <dbReference type="NCBI Taxonomy" id="55194"/>
    <lineage>
        <taxon>Eukaryota</taxon>
        <taxon>Fungi</taxon>
        <taxon>Dikarya</taxon>
        <taxon>Basidiomycota</taxon>
        <taxon>Ustilaginomycotina</taxon>
        <taxon>Malasseziomycetes</taxon>
        <taxon>Malasseziales</taxon>
        <taxon>Malasseziaceae</taxon>
        <taxon>Malassezia</taxon>
    </lineage>
</organism>
<dbReference type="SMART" id="SM00513">
    <property type="entry name" value="SAP"/>
    <property type="match status" value="1"/>
</dbReference>
<feature type="region of interest" description="Disordered" evidence="3">
    <location>
        <begin position="149"/>
        <end position="222"/>
    </location>
</feature>
<proteinExistence type="inferred from homology"/>
<dbReference type="EMBL" id="CP046235">
    <property type="protein sequence ID" value="WFD47293.1"/>
    <property type="molecule type" value="Genomic_DNA"/>
</dbReference>
<feature type="region of interest" description="Disordered" evidence="3">
    <location>
        <begin position="1"/>
        <end position="108"/>
    </location>
</feature>
<feature type="compositionally biased region" description="Low complexity" evidence="3">
    <location>
        <begin position="48"/>
        <end position="81"/>
    </location>
</feature>
<feature type="compositionally biased region" description="Basic and acidic residues" evidence="3">
    <location>
        <begin position="206"/>
        <end position="222"/>
    </location>
</feature>
<keyword evidence="6" id="KW-1185">Reference proteome</keyword>
<keyword evidence="1" id="KW-0597">Phosphoprotein</keyword>
<sequence>MEAKLQSLKVPELKDLLTKASLPVTGNKPDLIKRLLENPSATSSLGDAEAPASETESAPSAPSEPAAPAAETATPAATTEAAETHVPQAPAAAESPDQEARKRKHLAELEKRKARAIRFGQPTEELEKEIARVTKFGLPEGEADATQKIDHGLRTGKRAQPSAQAGPTKQAKTEAKAPAAPAVSEEELERRKRRAERFGLVDPAEEEKKRQRAERFNAPKAA</sequence>
<name>A0ABY8EP66_MALFU</name>
<evidence type="ECO:0000256" key="2">
    <source>
        <dbReference type="ARBA" id="ARBA00046328"/>
    </source>
</evidence>
<dbReference type="Pfam" id="PF18592">
    <property type="entry name" value="Tho1_MOS11_C"/>
    <property type="match status" value="2"/>
</dbReference>
<dbReference type="InterPro" id="IPR040746">
    <property type="entry name" value="THO1_MOS11_C"/>
</dbReference>
<dbReference type="PROSITE" id="PS50800">
    <property type="entry name" value="SAP"/>
    <property type="match status" value="1"/>
</dbReference>
<evidence type="ECO:0000256" key="3">
    <source>
        <dbReference type="SAM" id="MobiDB-lite"/>
    </source>
</evidence>
<dbReference type="PANTHER" id="PTHR46551:SF1">
    <property type="entry name" value="SAP DOMAIN-CONTAINING RIBONUCLEOPROTEIN"/>
    <property type="match status" value="1"/>
</dbReference>
<dbReference type="InterPro" id="IPR003034">
    <property type="entry name" value="SAP_dom"/>
</dbReference>